<dbReference type="EMBL" id="CATOUU010000697">
    <property type="protein sequence ID" value="CAI9942034.1"/>
    <property type="molecule type" value="Genomic_DNA"/>
</dbReference>
<sequence>MNITIQQLIEAIALKFNMPPQYDLEYRVALQVMMLPENHLTQLFAQLAYELNIERSVLQSTSCRIFQQLRIQTPQQFATRTMRQGSKELAHGRSPKLILSSSSGSSPGLGKRFIFSARIPKLMVRVTKYSCAS</sequence>
<dbReference type="Proteomes" id="UP001642409">
    <property type="component" value="Unassembled WGS sequence"/>
</dbReference>
<protein>
    <submittedName>
        <fullName evidence="2">Hypothetical_protein</fullName>
    </submittedName>
</protein>
<proteinExistence type="predicted"/>
<name>A0AA86PX48_9EUKA</name>
<keyword evidence="3" id="KW-1185">Reference proteome</keyword>
<accession>A0AA86PX48</accession>
<reference evidence="1" key="1">
    <citation type="submission" date="2023-06" db="EMBL/GenBank/DDBJ databases">
        <authorList>
            <person name="Kurt Z."/>
        </authorList>
    </citation>
    <scope>NUCLEOTIDE SEQUENCE</scope>
</reference>
<gene>
    <name evidence="2" type="ORF">HINF_LOCUS13169</name>
    <name evidence="1" type="ORF">HINF_LOCUS29679</name>
</gene>
<dbReference type="AlphaFoldDB" id="A0AA86PX48"/>
<evidence type="ECO:0000313" key="3">
    <source>
        <dbReference type="Proteomes" id="UP001642409"/>
    </source>
</evidence>
<evidence type="ECO:0000313" key="2">
    <source>
        <dbReference type="EMBL" id="CAL5993647.1"/>
    </source>
</evidence>
<reference evidence="2 3" key="2">
    <citation type="submission" date="2024-07" db="EMBL/GenBank/DDBJ databases">
        <authorList>
            <person name="Akdeniz Z."/>
        </authorList>
    </citation>
    <scope>NUCLEOTIDE SEQUENCE [LARGE SCALE GENOMIC DNA]</scope>
</reference>
<comment type="caution">
    <text evidence="1">The sequence shown here is derived from an EMBL/GenBank/DDBJ whole genome shotgun (WGS) entry which is preliminary data.</text>
</comment>
<evidence type="ECO:0000313" key="1">
    <source>
        <dbReference type="EMBL" id="CAI9942034.1"/>
    </source>
</evidence>
<organism evidence="1">
    <name type="scientific">Hexamita inflata</name>
    <dbReference type="NCBI Taxonomy" id="28002"/>
    <lineage>
        <taxon>Eukaryota</taxon>
        <taxon>Metamonada</taxon>
        <taxon>Diplomonadida</taxon>
        <taxon>Hexamitidae</taxon>
        <taxon>Hexamitinae</taxon>
        <taxon>Hexamita</taxon>
    </lineage>
</organism>
<dbReference type="EMBL" id="CAXDID020000030">
    <property type="protein sequence ID" value="CAL5993647.1"/>
    <property type="molecule type" value="Genomic_DNA"/>
</dbReference>